<feature type="transmembrane region" description="Helical" evidence="8">
    <location>
        <begin position="300"/>
        <end position="318"/>
    </location>
</feature>
<name>A0ABT9N8H7_9ACTO</name>
<feature type="domain" description="Putative mannosyltransferase YkcA/B-like C-terminal" evidence="10">
    <location>
        <begin position="539"/>
        <end position="628"/>
    </location>
</feature>
<comment type="subcellular location">
    <subcellularLocation>
        <location evidence="1">Cell membrane</location>
        <topology evidence="1">Multi-pass membrane protein</topology>
    </subcellularLocation>
</comment>
<keyword evidence="3" id="KW-0328">Glycosyltransferase</keyword>
<evidence type="ECO:0000256" key="6">
    <source>
        <dbReference type="ARBA" id="ARBA00022989"/>
    </source>
</evidence>
<protein>
    <submittedName>
        <fullName evidence="11">4-amino-4-deoxy-L-arabinose transferase-like glycosyltransferase</fullName>
    </submittedName>
</protein>
<feature type="transmembrane region" description="Helical" evidence="8">
    <location>
        <begin position="192"/>
        <end position="210"/>
    </location>
</feature>
<proteinExistence type="predicted"/>
<dbReference type="InterPro" id="IPR056785">
    <property type="entry name" value="YkcA/B-like_C"/>
</dbReference>
<dbReference type="Pfam" id="PF13231">
    <property type="entry name" value="PMT_2"/>
    <property type="match status" value="1"/>
</dbReference>
<feature type="transmembrane region" description="Helical" evidence="8">
    <location>
        <begin position="348"/>
        <end position="367"/>
    </location>
</feature>
<dbReference type="RefSeq" id="WP_278057434.1">
    <property type="nucleotide sequence ID" value="NZ_CP121247.1"/>
</dbReference>
<gene>
    <name evidence="11" type="ORF">J2S49_000085</name>
</gene>
<sequence length="648" mass="69559">MAMRWSRAEKLACVMATLAVVIAWSIHLGANGYANNFYSAAAWAGSQSWNALLWGSVDPEGFISVDKPPLALWAPALLIKVFGLHPWSVILPQVLMGGASAALIFAMVRGALTQFSVQLRLAMGSLAVLFFVLTPVAALMFRYNNPDALLALLMTGSAGAALRAIAHGRLRWLAVSGVLLGLGFLTKQLQVALIFPALYLAVALYFGASWRRRAAGLATHFAAFVGTLGLWAVPAALVSPASRPFFGGSKANSFIELTLGYNGLARVSGHGKDSSGILGMLTDRVLSLGRLFAPTNALQWSYFAFVGLVIPVVAYIVLVRKLRQTTSDATLRTFVANPSERDVRATHATLVLAYGWFLTSFFIFSWMKGIFHSYYLVGMMPPMLVAVFVGLGIVVAYREELTRRAWIGLAVLAVVTLAWQYVLMIFAKGWMRTGAIVAGVAVVIGALLLTRGKVGLAYGWNTGVGKTVAALTGVAFLAIPFAATAQTNALPHKGSVPKAPYALKSARKGLPDPCEPDFSSTGATKIESGFDGLRAIATSDAARWPLATVSSYCASLYELATERPVMAIGGWDAVDPVPTLDTFKDLVRNGHVRYFIPRYPTPGGEFLGKVSRKDKPGNAQDITTWVIDNFQSQVIDGLSVFDLSVPKK</sequence>
<keyword evidence="4" id="KW-0808">Transferase</keyword>
<dbReference type="InterPro" id="IPR050297">
    <property type="entry name" value="LipidA_mod_glycosyltrf_83"/>
</dbReference>
<dbReference type="InterPro" id="IPR038731">
    <property type="entry name" value="RgtA/B/C-like"/>
</dbReference>
<feature type="transmembrane region" description="Helical" evidence="8">
    <location>
        <begin position="463"/>
        <end position="483"/>
    </location>
</feature>
<dbReference type="EMBL" id="JAUSQW010000001">
    <property type="protein sequence ID" value="MDP9800009.1"/>
    <property type="molecule type" value="Genomic_DNA"/>
</dbReference>
<keyword evidence="2" id="KW-1003">Cell membrane</keyword>
<accession>A0ABT9N8H7</accession>
<dbReference type="Pfam" id="PF24878">
    <property type="entry name" value="YkcB_C"/>
    <property type="match status" value="1"/>
</dbReference>
<evidence type="ECO:0000313" key="12">
    <source>
        <dbReference type="Proteomes" id="UP001235966"/>
    </source>
</evidence>
<feature type="domain" description="Glycosyltransferase RgtA/B/C/D-like" evidence="9">
    <location>
        <begin position="66"/>
        <end position="217"/>
    </location>
</feature>
<organism evidence="11 12">
    <name type="scientific">Arcanobacterium wilhelmae</name>
    <dbReference type="NCBI Taxonomy" id="1803177"/>
    <lineage>
        <taxon>Bacteria</taxon>
        <taxon>Bacillati</taxon>
        <taxon>Actinomycetota</taxon>
        <taxon>Actinomycetes</taxon>
        <taxon>Actinomycetales</taxon>
        <taxon>Actinomycetaceae</taxon>
        <taxon>Arcanobacterium</taxon>
    </lineage>
</organism>
<evidence type="ECO:0000256" key="8">
    <source>
        <dbReference type="SAM" id="Phobius"/>
    </source>
</evidence>
<feature type="transmembrane region" description="Helical" evidence="8">
    <location>
        <begin position="433"/>
        <end position="451"/>
    </location>
</feature>
<evidence type="ECO:0000259" key="10">
    <source>
        <dbReference type="Pfam" id="PF24878"/>
    </source>
</evidence>
<evidence type="ECO:0000313" key="11">
    <source>
        <dbReference type="EMBL" id="MDP9800009.1"/>
    </source>
</evidence>
<keyword evidence="12" id="KW-1185">Reference proteome</keyword>
<keyword evidence="6 8" id="KW-1133">Transmembrane helix</keyword>
<comment type="caution">
    <text evidence="11">The sequence shown here is derived from an EMBL/GenBank/DDBJ whole genome shotgun (WGS) entry which is preliminary data.</text>
</comment>
<feature type="transmembrane region" description="Helical" evidence="8">
    <location>
        <begin position="406"/>
        <end position="427"/>
    </location>
</feature>
<feature type="transmembrane region" description="Helical" evidence="8">
    <location>
        <begin position="120"/>
        <end position="142"/>
    </location>
</feature>
<evidence type="ECO:0000256" key="7">
    <source>
        <dbReference type="ARBA" id="ARBA00023136"/>
    </source>
</evidence>
<evidence type="ECO:0000256" key="3">
    <source>
        <dbReference type="ARBA" id="ARBA00022676"/>
    </source>
</evidence>
<dbReference type="Proteomes" id="UP001235966">
    <property type="component" value="Unassembled WGS sequence"/>
</dbReference>
<feature type="transmembrane region" description="Helical" evidence="8">
    <location>
        <begin position="373"/>
        <end position="394"/>
    </location>
</feature>
<evidence type="ECO:0000259" key="9">
    <source>
        <dbReference type="Pfam" id="PF13231"/>
    </source>
</evidence>
<keyword evidence="7 8" id="KW-0472">Membrane</keyword>
<evidence type="ECO:0000256" key="5">
    <source>
        <dbReference type="ARBA" id="ARBA00022692"/>
    </source>
</evidence>
<reference evidence="11 12" key="1">
    <citation type="submission" date="2023-07" db="EMBL/GenBank/DDBJ databases">
        <title>Sequencing the genomes of 1000 actinobacteria strains.</title>
        <authorList>
            <person name="Klenk H.-P."/>
        </authorList>
    </citation>
    <scope>NUCLEOTIDE SEQUENCE [LARGE SCALE GENOMIC DNA]</scope>
    <source>
        <strain evidence="11 12">DSM 102162</strain>
    </source>
</reference>
<keyword evidence="5 8" id="KW-0812">Transmembrane</keyword>
<feature type="transmembrane region" description="Helical" evidence="8">
    <location>
        <begin position="87"/>
        <end position="108"/>
    </location>
</feature>
<evidence type="ECO:0000256" key="1">
    <source>
        <dbReference type="ARBA" id="ARBA00004651"/>
    </source>
</evidence>
<feature type="transmembrane region" description="Helical" evidence="8">
    <location>
        <begin position="217"/>
        <end position="237"/>
    </location>
</feature>
<evidence type="ECO:0000256" key="2">
    <source>
        <dbReference type="ARBA" id="ARBA00022475"/>
    </source>
</evidence>
<evidence type="ECO:0000256" key="4">
    <source>
        <dbReference type="ARBA" id="ARBA00022679"/>
    </source>
</evidence>
<dbReference type="PANTHER" id="PTHR33908:SF3">
    <property type="entry name" value="UNDECAPRENYL PHOSPHATE-ALPHA-4-AMINO-4-DEOXY-L-ARABINOSE ARABINOSYL TRANSFERASE"/>
    <property type="match status" value="1"/>
</dbReference>
<dbReference type="PANTHER" id="PTHR33908">
    <property type="entry name" value="MANNOSYLTRANSFERASE YKCB-RELATED"/>
    <property type="match status" value="1"/>
</dbReference>